<dbReference type="EMBL" id="CP003381">
    <property type="protein sequence ID" value="AFJ03853.1"/>
    <property type="molecule type" value="Genomic_DNA"/>
</dbReference>
<dbReference type="KEGG" id="mec:Q7C_2733"/>
<feature type="region of interest" description="Disordered" evidence="1">
    <location>
        <begin position="1"/>
        <end position="29"/>
    </location>
</feature>
<dbReference type="PATRIC" id="fig|754477.3.peg.2686"/>
<evidence type="ECO:0000256" key="1">
    <source>
        <dbReference type="SAM" id="MobiDB-lite"/>
    </source>
</evidence>
<keyword evidence="3" id="KW-1185">Reference proteome</keyword>
<name>I1YLR0_METFJ</name>
<protein>
    <submittedName>
        <fullName evidence="2">Uncharacterized protein</fullName>
    </submittedName>
</protein>
<gene>
    <name evidence="2" type="ordered locus">Q7C_2733</name>
</gene>
<evidence type="ECO:0000313" key="3">
    <source>
        <dbReference type="Proteomes" id="UP000009145"/>
    </source>
</evidence>
<dbReference type="HOGENOM" id="CLU_3045206_0_0_6"/>
<reference evidence="2 3" key="1">
    <citation type="journal article" date="2012" name="J. Bacteriol.">
        <title>Complete genome sequences of Methylophaga sp. strain JAM1 and Methylophaga sp. strain JAM7.</title>
        <authorList>
            <person name="Villeneuve C."/>
            <person name="Martineau C."/>
            <person name="Mauffrey F."/>
            <person name="Villemur R."/>
        </authorList>
    </citation>
    <scope>NUCLEOTIDE SEQUENCE [LARGE SCALE GENOMIC DNA]</scope>
    <source>
        <strain evidence="2 3">JAM7</strain>
        <plasmid evidence="3">pJAM7</plasmid>
    </source>
</reference>
<dbReference type="Proteomes" id="UP000009145">
    <property type="component" value="Plasmid pJAM7"/>
</dbReference>
<proteinExistence type="predicted"/>
<geneLocation type="plasmid" evidence="3">
    <name>pJAM7</name>
</geneLocation>
<keyword evidence="2" id="KW-0614">Plasmid</keyword>
<organism evidence="2 3">
    <name type="scientific">Methylophaga frappieri (strain ATCC BAA-2434 / DSM 25690 / JAM7)</name>
    <dbReference type="NCBI Taxonomy" id="754477"/>
    <lineage>
        <taxon>Bacteria</taxon>
        <taxon>Pseudomonadati</taxon>
        <taxon>Pseudomonadota</taxon>
        <taxon>Gammaproteobacteria</taxon>
        <taxon>Thiotrichales</taxon>
        <taxon>Piscirickettsiaceae</taxon>
        <taxon>Methylophaga</taxon>
    </lineage>
</organism>
<sequence length="54" mass="6036">MSGNGGNLHSLRDLPGTYEKSGLGNSTLRKGNMDKVMKLFRHYRVTFNSDGTFE</sequence>
<accession>I1YLR0</accession>
<dbReference type="AlphaFoldDB" id="I1YLR0"/>
<evidence type="ECO:0000313" key="2">
    <source>
        <dbReference type="EMBL" id="AFJ03853.1"/>
    </source>
</evidence>